<organism evidence="1 2">
    <name type="scientific">Ktedonobacter robiniae</name>
    <dbReference type="NCBI Taxonomy" id="2778365"/>
    <lineage>
        <taxon>Bacteria</taxon>
        <taxon>Bacillati</taxon>
        <taxon>Chloroflexota</taxon>
        <taxon>Ktedonobacteria</taxon>
        <taxon>Ktedonobacterales</taxon>
        <taxon>Ktedonobacteraceae</taxon>
        <taxon>Ktedonobacter</taxon>
    </lineage>
</organism>
<dbReference type="Proteomes" id="UP000654345">
    <property type="component" value="Unassembled WGS sequence"/>
</dbReference>
<sequence length="54" mass="6151">MPWQTASARAHHISYPVMGSMLAWTLPLEGIKYYGDKAMPAWFLHFLPDASVKM</sequence>
<dbReference type="EMBL" id="BNJG01000001">
    <property type="protein sequence ID" value="GHO53307.1"/>
    <property type="molecule type" value="Genomic_DNA"/>
</dbReference>
<accession>A0ABQ3ULL9</accession>
<keyword evidence="2" id="KW-1185">Reference proteome</keyword>
<name>A0ABQ3ULL9_9CHLR</name>
<comment type="caution">
    <text evidence="1">The sequence shown here is derived from an EMBL/GenBank/DDBJ whole genome shotgun (WGS) entry which is preliminary data.</text>
</comment>
<evidence type="ECO:0000313" key="1">
    <source>
        <dbReference type="EMBL" id="GHO53307.1"/>
    </source>
</evidence>
<evidence type="ECO:0000313" key="2">
    <source>
        <dbReference type="Proteomes" id="UP000654345"/>
    </source>
</evidence>
<reference evidence="1 2" key="1">
    <citation type="journal article" date="2021" name="Int. J. Syst. Evol. Microbiol.">
        <title>Reticulibacter mediterranei gen. nov., sp. nov., within the new family Reticulibacteraceae fam. nov., and Ktedonospora formicarum gen. nov., sp. nov., Ktedonobacter robiniae sp. nov., Dictyobacter formicarum sp. nov. and Dictyobacter arantiisoli sp. nov., belonging to the class Ktedonobacteria.</title>
        <authorList>
            <person name="Yabe S."/>
            <person name="Zheng Y."/>
            <person name="Wang C.M."/>
            <person name="Sakai Y."/>
            <person name="Abe K."/>
            <person name="Yokota A."/>
            <person name="Donadio S."/>
            <person name="Cavaletti L."/>
            <person name="Monciardini P."/>
        </authorList>
    </citation>
    <scope>NUCLEOTIDE SEQUENCE [LARGE SCALE GENOMIC DNA]</scope>
    <source>
        <strain evidence="1 2">SOSP1-30</strain>
    </source>
</reference>
<gene>
    <name evidence="1" type="ORF">KSB_17820</name>
</gene>
<protein>
    <submittedName>
        <fullName evidence="1">Uncharacterized protein</fullName>
    </submittedName>
</protein>
<proteinExistence type="predicted"/>